<evidence type="ECO:0000256" key="1">
    <source>
        <dbReference type="SAM" id="SignalP"/>
    </source>
</evidence>
<feature type="chain" id="PRO_5025627723" description="Ubiquitin 3 binding protein But2 C-terminal domain-containing protein" evidence="1">
    <location>
        <begin position="18"/>
        <end position="189"/>
    </location>
</feature>
<proteinExistence type="predicted"/>
<organism evidence="3 4">
    <name type="scientific">Ophiobolus disseminans</name>
    <dbReference type="NCBI Taxonomy" id="1469910"/>
    <lineage>
        <taxon>Eukaryota</taxon>
        <taxon>Fungi</taxon>
        <taxon>Dikarya</taxon>
        <taxon>Ascomycota</taxon>
        <taxon>Pezizomycotina</taxon>
        <taxon>Dothideomycetes</taxon>
        <taxon>Pleosporomycetidae</taxon>
        <taxon>Pleosporales</taxon>
        <taxon>Pleosporineae</taxon>
        <taxon>Phaeosphaeriaceae</taxon>
        <taxon>Ophiobolus</taxon>
    </lineage>
</organism>
<reference evidence="3" key="1">
    <citation type="journal article" date="2020" name="Stud. Mycol.">
        <title>101 Dothideomycetes genomes: a test case for predicting lifestyles and emergence of pathogens.</title>
        <authorList>
            <person name="Haridas S."/>
            <person name="Albert R."/>
            <person name="Binder M."/>
            <person name="Bloem J."/>
            <person name="Labutti K."/>
            <person name="Salamov A."/>
            <person name="Andreopoulos B."/>
            <person name="Baker S."/>
            <person name="Barry K."/>
            <person name="Bills G."/>
            <person name="Bluhm B."/>
            <person name="Cannon C."/>
            <person name="Castanera R."/>
            <person name="Culley D."/>
            <person name="Daum C."/>
            <person name="Ezra D."/>
            <person name="Gonzalez J."/>
            <person name="Henrissat B."/>
            <person name="Kuo A."/>
            <person name="Liang C."/>
            <person name="Lipzen A."/>
            <person name="Lutzoni F."/>
            <person name="Magnuson J."/>
            <person name="Mondo S."/>
            <person name="Nolan M."/>
            <person name="Ohm R."/>
            <person name="Pangilinan J."/>
            <person name="Park H.-J."/>
            <person name="Ramirez L."/>
            <person name="Alfaro M."/>
            <person name="Sun H."/>
            <person name="Tritt A."/>
            <person name="Yoshinaga Y."/>
            <person name="Zwiers L.-H."/>
            <person name="Turgeon B."/>
            <person name="Goodwin S."/>
            <person name="Spatafora J."/>
            <person name="Crous P."/>
            <person name="Grigoriev I."/>
        </authorList>
    </citation>
    <scope>NUCLEOTIDE SEQUENCE</scope>
    <source>
        <strain evidence="3">CBS 113818</strain>
    </source>
</reference>
<feature type="signal peptide" evidence="1">
    <location>
        <begin position="1"/>
        <end position="17"/>
    </location>
</feature>
<dbReference type="AlphaFoldDB" id="A0A6A7A8E8"/>
<dbReference type="Pfam" id="PF09792">
    <property type="entry name" value="But2"/>
    <property type="match status" value="1"/>
</dbReference>
<feature type="domain" description="Ubiquitin 3 binding protein But2 C-terminal" evidence="2">
    <location>
        <begin position="24"/>
        <end position="160"/>
    </location>
</feature>
<evidence type="ECO:0000313" key="4">
    <source>
        <dbReference type="Proteomes" id="UP000799424"/>
    </source>
</evidence>
<keyword evidence="1" id="KW-0732">Signal</keyword>
<sequence>MHILTLTPLLFALPSLAELLHVAFPHLLIPLNKDAPNTPHGTKTDAKVSASTWTEISFDVPKDIPGVGVCRLNFHINTFPAKNAPKELKGNAPHSFHASRLEPTIDRDADTWFSHPPVVGTPMTTFDIQEDWSVSTEGGWFECPYGTVAQFLLHPTGEGGQAGFSYKWFELNYPAVLGGPHGITLEMHS</sequence>
<evidence type="ECO:0000313" key="3">
    <source>
        <dbReference type="EMBL" id="KAF2829571.1"/>
    </source>
</evidence>
<dbReference type="EMBL" id="MU006221">
    <property type="protein sequence ID" value="KAF2829571.1"/>
    <property type="molecule type" value="Genomic_DNA"/>
</dbReference>
<name>A0A6A7A8E8_9PLEO</name>
<evidence type="ECO:0000259" key="2">
    <source>
        <dbReference type="Pfam" id="PF09792"/>
    </source>
</evidence>
<dbReference type="InterPro" id="IPR018620">
    <property type="entry name" value="Ubiquitin3-bd_protein_But2_C"/>
</dbReference>
<gene>
    <name evidence="3" type="ORF">CC86DRAFT_191389</name>
</gene>
<protein>
    <recommendedName>
        <fullName evidence="2">Ubiquitin 3 binding protein But2 C-terminal domain-containing protein</fullName>
    </recommendedName>
</protein>
<keyword evidence="4" id="KW-1185">Reference proteome</keyword>
<dbReference type="Proteomes" id="UP000799424">
    <property type="component" value="Unassembled WGS sequence"/>
</dbReference>
<accession>A0A6A7A8E8</accession>
<dbReference type="OrthoDB" id="4657524at2759"/>